<dbReference type="EMBL" id="RQTK01000777">
    <property type="protein sequence ID" value="RUS75024.1"/>
    <property type="molecule type" value="Genomic_DNA"/>
</dbReference>
<feature type="region of interest" description="Disordered" evidence="1">
    <location>
        <begin position="77"/>
        <end position="131"/>
    </location>
</feature>
<organism evidence="2 3">
    <name type="scientific">Elysia chlorotica</name>
    <name type="common">Eastern emerald elysia</name>
    <name type="synonym">Sea slug</name>
    <dbReference type="NCBI Taxonomy" id="188477"/>
    <lineage>
        <taxon>Eukaryota</taxon>
        <taxon>Metazoa</taxon>
        <taxon>Spiralia</taxon>
        <taxon>Lophotrochozoa</taxon>
        <taxon>Mollusca</taxon>
        <taxon>Gastropoda</taxon>
        <taxon>Heterobranchia</taxon>
        <taxon>Euthyneura</taxon>
        <taxon>Panpulmonata</taxon>
        <taxon>Sacoglossa</taxon>
        <taxon>Placobranchoidea</taxon>
        <taxon>Plakobranchidae</taxon>
        <taxon>Elysia</taxon>
    </lineage>
</organism>
<evidence type="ECO:0000256" key="1">
    <source>
        <dbReference type="SAM" id="MobiDB-lite"/>
    </source>
</evidence>
<feature type="compositionally biased region" description="Low complexity" evidence="1">
    <location>
        <begin position="454"/>
        <end position="469"/>
    </location>
</feature>
<feature type="compositionally biased region" description="Basic residues" evidence="1">
    <location>
        <begin position="106"/>
        <end position="118"/>
    </location>
</feature>
<name>A0A433T0F8_ELYCH</name>
<evidence type="ECO:0000313" key="2">
    <source>
        <dbReference type="EMBL" id="RUS75024.1"/>
    </source>
</evidence>
<evidence type="ECO:0000313" key="3">
    <source>
        <dbReference type="Proteomes" id="UP000271974"/>
    </source>
</evidence>
<feature type="compositionally biased region" description="Low complexity" evidence="1">
    <location>
        <begin position="693"/>
        <end position="703"/>
    </location>
</feature>
<dbReference type="OrthoDB" id="6160726at2759"/>
<feature type="compositionally biased region" description="Polar residues" evidence="1">
    <location>
        <begin position="147"/>
        <end position="171"/>
    </location>
</feature>
<proteinExistence type="predicted"/>
<accession>A0A433T0F8</accession>
<feature type="region of interest" description="Disordered" evidence="1">
    <location>
        <begin position="147"/>
        <end position="196"/>
    </location>
</feature>
<dbReference type="AlphaFoldDB" id="A0A433T0F8"/>
<keyword evidence="3" id="KW-1185">Reference proteome</keyword>
<gene>
    <name evidence="2" type="ORF">EGW08_017205</name>
</gene>
<comment type="caution">
    <text evidence="2">The sequence shown here is derived from an EMBL/GenBank/DDBJ whole genome shotgun (WGS) entry which is preliminary data.</text>
</comment>
<dbReference type="Proteomes" id="UP000271974">
    <property type="component" value="Unassembled WGS sequence"/>
</dbReference>
<feature type="region of interest" description="Disordered" evidence="1">
    <location>
        <begin position="685"/>
        <end position="710"/>
    </location>
</feature>
<protein>
    <submittedName>
        <fullName evidence="2">Uncharacterized protein</fullName>
    </submittedName>
</protein>
<feature type="compositionally biased region" description="Polar residues" evidence="1">
    <location>
        <begin position="87"/>
        <end position="105"/>
    </location>
</feature>
<reference evidence="2 3" key="1">
    <citation type="submission" date="2019-01" db="EMBL/GenBank/DDBJ databases">
        <title>A draft genome assembly of the solar-powered sea slug Elysia chlorotica.</title>
        <authorList>
            <person name="Cai H."/>
            <person name="Li Q."/>
            <person name="Fang X."/>
            <person name="Li J."/>
            <person name="Curtis N.E."/>
            <person name="Altenburger A."/>
            <person name="Shibata T."/>
            <person name="Feng M."/>
            <person name="Maeda T."/>
            <person name="Schwartz J.A."/>
            <person name="Shigenobu S."/>
            <person name="Lundholm N."/>
            <person name="Nishiyama T."/>
            <person name="Yang H."/>
            <person name="Hasebe M."/>
            <person name="Li S."/>
            <person name="Pierce S.K."/>
            <person name="Wang J."/>
        </authorList>
    </citation>
    <scope>NUCLEOTIDE SEQUENCE [LARGE SCALE GENOMIC DNA]</scope>
    <source>
        <strain evidence="2">EC2010</strain>
        <tissue evidence="2">Whole organism of an adult</tissue>
    </source>
</reference>
<feature type="region of interest" description="Disordered" evidence="1">
    <location>
        <begin position="454"/>
        <end position="474"/>
    </location>
</feature>
<sequence length="710" mass="76877">MASWVNYARKILTSIAGELEQTAQEFNDAIHSLSTPKTCDLAEAGVPDSDVSDMISMSTACSPVPGSIEAGSIPEHLRGVSSHDAGSVSSRDTNRFPNTCSSRATGHSRHTHLPRGHHLPSGSNSDGRISLPRNHSLLQVQLDRALSSTATTRQPEPFRSSSNHPFQSIHNRLSRSSPSLSPVCHDHAGAASPGCEDSSVEDFDYISCDICENDPVRLRTINPRSSTEDQLQSLPFSVSTPCLVHMQKILPSCAKKLTCPSTFSKHVYSAKSTLKPNCLPSDLELNRQKSGDITTCIHNLGGTGNSKSCSPQMGCKRPGKVVMVISQPHSYKEASKVTKEKLDLVSGFSPSCEENDTCVKVSDGHFASPGSSNSNTHEGDVALMKLGQSVICGDSKSQGQESQRLRRLRGQRTCLKIERQVQHVHWRMLAPLARVLNFAYSQVVNAMLSLQEDGSISSGSHRSRSSSFSKETFVSRPASPVTNLDLLATNKSHHKREMSQVSLASTALSSESFEVLNLSELDSSNFVYVGGDSLSCDILHEYHLFPSKPSLFTQSPQPECSISMSHPSAIFTTSFPVCSPGSKDLMSSSSADFAHFDFKDLISDRHLNTLNPVVYESARGEAGAAEGRVWGLERDGRTDAADTMLDSFVVLEGDRSMLVCNTRVDDGSNRLELNGNLVGKECDLESQTSDVGSESASFSVLSESEFDGKE</sequence>